<proteinExistence type="predicted"/>
<evidence type="ECO:0000313" key="1">
    <source>
        <dbReference type="EMBL" id="KKM05507.1"/>
    </source>
</evidence>
<name>A0A0F9HQK7_9ZZZZ</name>
<organism evidence="1">
    <name type="scientific">marine sediment metagenome</name>
    <dbReference type="NCBI Taxonomy" id="412755"/>
    <lineage>
        <taxon>unclassified sequences</taxon>
        <taxon>metagenomes</taxon>
        <taxon>ecological metagenomes</taxon>
    </lineage>
</organism>
<feature type="non-terminal residue" evidence="1">
    <location>
        <position position="79"/>
    </location>
</feature>
<gene>
    <name evidence="1" type="ORF">LCGC14_1753360</name>
</gene>
<comment type="caution">
    <text evidence="1">The sequence shown here is derived from an EMBL/GenBank/DDBJ whole genome shotgun (WGS) entry which is preliminary data.</text>
</comment>
<sequence>MNGFEGRTAVMNKGDKVVAFTWKEVPEGLKNISYVQGPGGAWWKISPFGSREPWRRFSPAPPLPEGFVELFGPRPLAHQ</sequence>
<protein>
    <submittedName>
        <fullName evidence="1">Uncharacterized protein</fullName>
    </submittedName>
</protein>
<reference evidence="1" key="1">
    <citation type="journal article" date="2015" name="Nature">
        <title>Complex archaea that bridge the gap between prokaryotes and eukaryotes.</title>
        <authorList>
            <person name="Spang A."/>
            <person name="Saw J.H."/>
            <person name="Jorgensen S.L."/>
            <person name="Zaremba-Niedzwiedzka K."/>
            <person name="Martijn J."/>
            <person name="Lind A.E."/>
            <person name="van Eijk R."/>
            <person name="Schleper C."/>
            <person name="Guy L."/>
            <person name="Ettema T.J."/>
        </authorList>
    </citation>
    <scope>NUCLEOTIDE SEQUENCE</scope>
</reference>
<dbReference type="EMBL" id="LAZR01016204">
    <property type="protein sequence ID" value="KKM05507.1"/>
    <property type="molecule type" value="Genomic_DNA"/>
</dbReference>
<accession>A0A0F9HQK7</accession>
<dbReference type="AlphaFoldDB" id="A0A0F9HQK7"/>